<sequence length="741" mass="83546">MLSLKHSRFIKQYGWLILLSSLVLIALIVMSQILQNAAQFAQTYSTLLLVSFVGMVWLLTMLVRTLLKLRNNYRNRLPGSKITARLTGILSLILGVPLAIIFYFSMSFVHQGIDQWFDVKTETALENAVKLVQITLDDQTRRNLNATQKALAMNQDTLFITPVLTLNQIGEQLNTREVSLYRSDGQLIAYSSQENVNILPKSPELRLFQQIRKKISYAAVETKAGLNSAYQIIRIMLPVTDIQSNKLYALQAVFPIPEQLTALANTVRVSAGQYQELSYLKGPLKTSFTVILSMVLLLTLISAVLFTIQTIQNMTRPIRTLAKGTKAVAKGDYAISMPVIQDDEMGQLIESFNDMIQQIAKARNDIKFGHQQTEMQKLYLQAIIKNLNSGVITFDMNLRLKTINDATNSILNTDLFRQLGKPLDEVLKQPDTQRLKPFFDAIFPLFKSESKPWSEQFTFDCKEGQKILLVHGSTLPSLDQKIGGFVIVIEDITQLVQAQLHAAWSDVAQRLAHEIKNPLTPIQLSAERLNYKLSDKLEKADQKLLNRMTDTIIEQVTTMQNLVQAFTEYADTPEIELHQVNLNTLVKDVVSMYQTPKVTWKVSYDIDPDCPVITADASKLRQLLHNLIKNAIEACEDRPDTQIKVSTDYENQQVELAICDNGPGIPEKARNWIFEPYSTDKPKGTGLGLAIVKKIVDEHQGQIRVESEPEQGTCFLVQLPQPNLNELNEPKPSALLTDTST</sequence>
<gene>
    <name evidence="17" type="ORF">EPV75_01350</name>
</gene>
<dbReference type="InterPro" id="IPR036890">
    <property type="entry name" value="HATPase_C_sf"/>
</dbReference>
<dbReference type="InterPro" id="IPR000014">
    <property type="entry name" value="PAS"/>
</dbReference>
<dbReference type="PANTHER" id="PTHR42878:SF7">
    <property type="entry name" value="SENSOR HISTIDINE KINASE GLRK"/>
    <property type="match status" value="1"/>
</dbReference>
<dbReference type="CDD" id="cd06225">
    <property type="entry name" value="HAMP"/>
    <property type="match status" value="1"/>
</dbReference>
<feature type="domain" description="Histidine kinase" evidence="15">
    <location>
        <begin position="510"/>
        <end position="723"/>
    </location>
</feature>
<dbReference type="Pfam" id="PF00512">
    <property type="entry name" value="HisKA"/>
    <property type="match status" value="1"/>
</dbReference>
<feature type="transmembrane region" description="Helical" evidence="14">
    <location>
        <begin position="46"/>
        <end position="67"/>
    </location>
</feature>
<protein>
    <recommendedName>
        <fullName evidence="3">histidine kinase</fullName>
        <ecNumber evidence="3">2.7.13.3</ecNumber>
    </recommendedName>
</protein>
<comment type="subcellular location">
    <subcellularLocation>
        <location evidence="2">Cell membrane</location>
        <topology evidence="2">Multi-pass membrane protein</topology>
    </subcellularLocation>
</comment>
<keyword evidence="13 14" id="KW-0472">Membrane</keyword>
<name>A0A451G4K9_9GAMM</name>
<dbReference type="InterPro" id="IPR050351">
    <property type="entry name" value="BphY/WalK/GraS-like"/>
</dbReference>
<proteinExistence type="predicted"/>
<dbReference type="GO" id="GO:0030295">
    <property type="term" value="F:protein kinase activator activity"/>
    <property type="evidence" value="ECO:0007669"/>
    <property type="project" value="TreeGrafter"/>
</dbReference>
<organism evidence="17 18">
    <name type="scientific">Hydrogenovibrio thermophilus</name>
    <dbReference type="NCBI Taxonomy" id="265883"/>
    <lineage>
        <taxon>Bacteria</taxon>
        <taxon>Pseudomonadati</taxon>
        <taxon>Pseudomonadota</taxon>
        <taxon>Gammaproteobacteria</taxon>
        <taxon>Thiotrichales</taxon>
        <taxon>Piscirickettsiaceae</taxon>
        <taxon>Hydrogenovibrio</taxon>
    </lineage>
</organism>
<evidence type="ECO:0000256" key="11">
    <source>
        <dbReference type="ARBA" id="ARBA00022989"/>
    </source>
</evidence>
<evidence type="ECO:0000256" key="6">
    <source>
        <dbReference type="ARBA" id="ARBA00022679"/>
    </source>
</evidence>
<keyword evidence="7 14" id="KW-0812">Transmembrane</keyword>
<dbReference type="GO" id="GO:0007234">
    <property type="term" value="P:osmosensory signaling via phosphorelay pathway"/>
    <property type="evidence" value="ECO:0007669"/>
    <property type="project" value="TreeGrafter"/>
</dbReference>
<evidence type="ECO:0000256" key="5">
    <source>
        <dbReference type="ARBA" id="ARBA00022553"/>
    </source>
</evidence>
<keyword evidence="11 14" id="KW-1133">Transmembrane helix</keyword>
<dbReference type="InterPro" id="IPR045671">
    <property type="entry name" value="NtrY-like_N"/>
</dbReference>
<accession>A0A451G4K9</accession>
<dbReference type="EMBL" id="CP035033">
    <property type="protein sequence ID" value="QAB14412.1"/>
    <property type="molecule type" value="Genomic_DNA"/>
</dbReference>
<dbReference type="Pfam" id="PF19312">
    <property type="entry name" value="NtrY_N"/>
    <property type="match status" value="1"/>
</dbReference>
<evidence type="ECO:0000256" key="4">
    <source>
        <dbReference type="ARBA" id="ARBA00022475"/>
    </source>
</evidence>
<dbReference type="InterPro" id="IPR003594">
    <property type="entry name" value="HATPase_dom"/>
</dbReference>
<evidence type="ECO:0000256" key="8">
    <source>
        <dbReference type="ARBA" id="ARBA00022741"/>
    </source>
</evidence>
<feature type="transmembrane region" description="Helical" evidence="14">
    <location>
        <begin position="288"/>
        <end position="308"/>
    </location>
</feature>
<dbReference type="SUPFAM" id="SSF158472">
    <property type="entry name" value="HAMP domain-like"/>
    <property type="match status" value="1"/>
</dbReference>
<dbReference type="PIRSF" id="PIRSF037532">
    <property type="entry name" value="STHK_NtrY"/>
    <property type="match status" value="1"/>
</dbReference>
<keyword evidence="12" id="KW-0902">Two-component regulatory system</keyword>
<evidence type="ECO:0000256" key="14">
    <source>
        <dbReference type="SAM" id="Phobius"/>
    </source>
</evidence>
<feature type="transmembrane region" description="Helical" evidence="14">
    <location>
        <begin position="12"/>
        <end position="34"/>
    </location>
</feature>
<dbReference type="PANTHER" id="PTHR42878">
    <property type="entry name" value="TWO-COMPONENT HISTIDINE KINASE"/>
    <property type="match status" value="1"/>
</dbReference>
<dbReference type="Pfam" id="PF08448">
    <property type="entry name" value="PAS_4"/>
    <property type="match status" value="1"/>
</dbReference>
<evidence type="ECO:0000259" key="15">
    <source>
        <dbReference type="PROSITE" id="PS50109"/>
    </source>
</evidence>
<evidence type="ECO:0000256" key="13">
    <source>
        <dbReference type="ARBA" id="ARBA00023136"/>
    </source>
</evidence>
<reference evidence="17 18" key="1">
    <citation type="journal article" date="2018" name="Environ. Microbiol.">
        <title>Genomes of ubiquitous marine and hypersaline Hydrogenovibrio, Thiomicrorhabdus and Thiomicrospira spp. encode a diversity of mechanisms to sustain chemolithoautotrophy in heterogeneous environments.</title>
        <authorList>
            <person name="Scott K.M."/>
            <person name="Williams J."/>
            <person name="Porter C.M.B."/>
            <person name="Russel S."/>
            <person name="Harmer T.L."/>
            <person name="Paul J.H."/>
            <person name="Antonen K.M."/>
            <person name="Bridges M.K."/>
            <person name="Camper G.J."/>
            <person name="Campla C.K."/>
            <person name="Casella L.G."/>
            <person name="Chase E."/>
            <person name="Conrad J.W."/>
            <person name="Cruz M.C."/>
            <person name="Dunlap D.S."/>
            <person name="Duran L."/>
            <person name="Fahsbender E.M."/>
            <person name="Goldsmith D.B."/>
            <person name="Keeley R.F."/>
            <person name="Kondoff M.R."/>
            <person name="Kussy B.I."/>
            <person name="Lane M.K."/>
            <person name="Lawler S."/>
            <person name="Leigh B.A."/>
            <person name="Lewis C."/>
            <person name="Lostal L.M."/>
            <person name="Marking D."/>
            <person name="Mancera P.A."/>
            <person name="McClenthan E.C."/>
            <person name="McIntyre E.A."/>
            <person name="Mine J.A."/>
            <person name="Modi S."/>
            <person name="Moore B.D."/>
            <person name="Morgan W.A."/>
            <person name="Nelson K.M."/>
            <person name="Nguyen K.N."/>
            <person name="Ogburn N."/>
            <person name="Parrino D.G."/>
            <person name="Pedapudi A.D."/>
            <person name="Pelham R.P."/>
            <person name="Preece A.M."/>
            <person name="Rampersad E.A."/>
            <person name="Richardson J.C."/>
            <person name="Rodgers C.M."/>
            <person name="Schaffer B.L."/>
            <person name="Sheridan N.E."/>
            <person name="Solone M.R."/>
            <person name="Staley Z.R."/>
            <person name="Tabuchi M."/>
            <person name="Waide R.J."/>
            <person name="Wanjugi P.W."/>
            <person name="Young S."/>
            <person name="Clum A."/>
            <person name="Daum C."/>
            <person name="Huntemann M."/>
            <person name="Ivanova N."/>
            <person name="Kyrpides N."/>
            <person name="Mikhailova N."/>
            <person name="Palaniappan K."/>
            <person name="Pillay M."/>
            <person name="Reddy T.B.K."/>
            <person name="Shapiro N."/>
            <person name="Stamatis D."/>
            <person name="Varghese N."/>
            <person name="Woyke T."/>
            <person name="Boden R."/>
            <person name="Freyermuth S.K."/>
            <person name="Kerfeld C.A."/>
        </authorList>
    </citation>
    <scope>NUCLEOTIDE SEQUENCE [LARGE SCALE GENOMIC DNA]</scope>
    <source>
        <strain evidence="17 18">JR-2</strain>
    </source>
</reference>
<evidence type="ECO:0000256" key="9">
    <source>
        <dbReference type="ARBA" id="ARBA00022777"/>
    </source>
</evidence>
<dbReference type="SMART" id="SM00387">
    <property type="entry name" value="HATPase_c"/>
    <property type="match status" value="1"/>
</dbReference>
<evidence type="ECO:0000256" key="2">
    <source>
        <dbReference type="ARBA" id="ARBA00004651"/>
    </source>
</evidence>
<dbReference type="SUPFAM" id="SSF47384">
    <property type="entry name" value="Homodimeric domain of signal transducing histidine kinase"/>
    <property type="match status" value="1"/>
</dbReference>
<evidence type="ECO:0000313" key="18">
    <source>
        <dbReference type="Proteomes" id="UP000285478"/>
    </source>
</evidence>
<evidence type="ECO:0000313" key="17">
    <source>
        <dbReference type="EMBL" id="QAB14412.1"/>
    </source>
</evidence>
<dbReference type="PRINTS" id="PR00344">
    <property type="entry name" value="BCTRLSENSOR"/>
</dbReference>
<dbReference type="SMART" id="SM00304">
    <property type="entry name" value="HAMP"/>
    <property type="match status" value="1"/>
</dbReference>
<comment type="catalytic activity">
    <reaction evidence="1">
        <text>ATP + protein L-histidine = ADP + protein N-phospho-L-histidine.</text>
        <dbReference type="EC" id="2.7.13.3"/>
    </reaction>
</comment>
<dbReference type="AlphaFoldDB" id="A0A451G4K9"/>
<evidence type="ECO:0000256" key="10">
    <source>
        <dbReference type="ARBA" id="ARBA00022840"/>
    </source>
</evidence>
<dbReference type="Pfam" id="PF00672">
    <property type="entry name" value="HAMP"/>
    <property type="match status" value="1"/>
</dbReference>
<evidence type="ECO:0000256" key="12">
    <source>
        <dbReference type="ARBA" id="ARBA00023012"/>
    </source>
</evidence>
<dbReference type="Gene3D" id="3.30.450.20">
    <property type="entry name" value="PAS domain"/>
    <property type="match status" value="1"/>
</dbReference>
<dbReference type="PROSITE" id="PS50885">
    <property type="entry name" value="HAMP"/>
    <property type="match status" value="1"/>
</dbReference>
<dbReference type="InterPro" id="IPR005467">
    <property type="entry name" value="His_kinase_dom"/>
</dbReference>
<dbReference type="InterPro" id="IPR013656">
    <property type="entry name" value="PAS_4"/>
</dbReference>
<dbReference type="GO" id="GO:0000155">
    <property type="term" value="F:phosphorelay sensor kinase activity"/>
    <property type="evidence" value="ECO:0007669"/>
    <property type="project" value="InterPro"/>
</dbReference>
<keyword evidence="18" id="KW-1185">Reference proteome</keyword>
<dbReference type="Gene3D" id="6.10.340.10">
    <property type="match status" value="1"/>
</dbReference>
<dbReference type="Gene3D" id="3.30.565.10">
    <property type="entry name" value="Histidine kinase-like ATPase, C-terminal domain"/>
    <property type="match status" value="1"/>
</dbReference>
<feature type="transmembrane region" description="Helical" evidence="14">
    <location>
        <begin position="88"/>
        <end position="109"/>
    </location>
</feature>
<dbReference type="NCBIfam" id="TIGR00229">
    <property type="entry name" value="sensory_box"/>
    <property type="match status" value="1"/>
</dbReference>
<keyword evidence="6" id="KW-0808">Transferase</keyword>
<dbReference type="Proteomes" id="UP000285478">
    <property type="component" value="Chromosome"/>
</dbReference>
<dbReference type="InterPro" id="IPR004358">
    <property type="entry name" value="Sig_transdc_His_kin-like_C"/>
</dbReference>
<dbReference type="GO" id="GO:0000156">
    <property type="term" value="F:phosphorelay response regulator activity"/>
    <property type="evidence" value="ECO:0007669"/>
    <property type="project" value="TreeGrafter"/>
</dbReference>
<evidence type="ECO:0000259" key="16">
    <source>
        <dbReference type="PROSITE" id="PS50885"/>
    </source>
</evidence>
<dbReference type="RefSeq" id="WP_128384219.1">
    <property type="nucleotide sequence ID" value="NZ_CP035033.1"/>
</dbReference>
<evidence type="ECO:0000256" key="3">
    <source>
        <dbReference type="ARBA" id="ARBA00012438"/>
    </source>
</evidence>
<evidence type="ECO:0000256" key="1">
    <source>
        <dbReference type="ARBA" id="ARBA00000085"/>
    </source>
</evidence>
<keyword evidence="4" id="KW-1003">Cell membrane</keyword>
<dbReference type="Gene3D" id="1.10.287.130">
    <property type="match status" value="1"/>
</dbReference>
<keyword evidence="5" id="KW-0597">Phosphoprotein</keyword>
<dbReference type="SMART" id="SM00388">
    <property type="entry name" value="HisKA"/>
    <property type="match status" value="1"/>
</dbReference>
<dbReference type="InterPro" id="IPR035965">
    <property type="entry name" value="PAS-like_dom_sf"/>
</dbReference>
<dbReference type="InterPro" id="IPR003660">
    <property type="entry name" value="HAMP_dom"/>
</dbReference>
<dbReference type="GO" id="GO:0005524">
    <property type="term" value="F:ATP binding"/>
    <property type="evidence" value="ECO:0007669"/>
    <property type="project" value="UniProtKB-KW"/>
</dbReference>
<dbReference type="InterPro" id="IPR036097">
    <property type="entry name" value="HisK_dim/P_sf"/>
</dbReference>
<dbReference type="SUPFAM" id="SSF55785">
    <property type="entry name" value="PYP-like sensor domain (PAS domain)"/>
    <property type="match status" value="1"/>
</dbReference>
<feature type="domain" description="HAMP" evidence="16">
    <location>
        <begin position="312"/>
        <end position="364"/>
    </location>
</feature>
<dbReference type="KEGG" id="htr:EPV75_01350"/>
<dbReference type="SUPFAM" id="SSF55874">
    <property type="entry name" value="ATPase domain of HSP90 chaperone/DNA topoisomerase II/histidine kinase"/>
    <property type="match status" value="1"/>
</dbReference>
<dbReference type="Pfam" id="PF02518">
    <property type="entry name" value="HATPase_c"/>
    <property type="match status" value="1"/>
</dbReference>
<dbReference type="CDD" id="cd00082">
    <property type="entry name" value="HisKA"/>
    <property type="match status" value="1"/>
</dbReference>
<evidence type="ECO:0000256" key="7">
    <source>
        <dbReference type="ARBA" id="ARBA00022692"/>
    </source>
</evidence>
<dbReference type="InterPro" id="IPR017232">
    <property type="entry name" value="NtrY"/>
</dbReference>
<keyword evidence="9" id="KW-0418">Kinase</keyword>
<dbReference type="InterPro" id="IPR003661">
    <property type="entry name" value="HisK_dim/P_dom"/>
</dbReference>
<dbReference type="EC" id="2.7.13.3" evidence="3"/>
<keyword evidence="10" id="KW-0067">ATP-binding</keyword>
<keyword evidence="8" id="KW-0547">Nucleotide-binding</keyword>
<dbReference type="PROSITE" id="PS50109">
    <property type="entry name" value="HIS_KIN"/>
    <property type="match status" value="1"/>
</dbReference>
<dbReference type="GO" id="GO:0005886">
    <property type="term" value="C:plasma membrane"/>
    <property type="evidence" value="ECO:0007669"/>
    <property type="project" value="UniProtKB-SubCell"/>
</dbReference>